<keyword evidence="1" id="KW-0812">Transmembrane</keyword>
<keyword evidence="1" id="KW-1133">Transmembrane helix</keyword>
<reference evidence="2" key="1">
    <citation type="journal article" date="2023" name="Insect Mol. Biol.">
        <title>Genome sequencing provides insights into the evolution of gene families encoding plant cell wall-degrading enzymes in longhorned beetles.</title>
        <authorList>
            <person name="Shin N.R."/>
            <person name="Okamura Y."/>
            <person name="Kirsch R."/>
            <person name="Pauchet Y."/>
        </authorList>
    </citation>
    <scope>NUCLEOTIDE SEQUENCE</scope>
    <source>
        <strain evidence="2">MMC_N1</strain>
    </source>
</reference>
<feature type="non-terminal residue" evidence="2">
    <location>
        <position position="74"/>
    </location>
</feature>
<feature type="transmembrane region" description="Helical" evidence="1">
    <location>
        <begin position="18"/>
        <end position="34"/>
    </location>
</feature>
<keyword evidence="3" id="KW-1185">Reference proteome</keyword>
<organism evidence="2 3">
    <name type="scientific">Molorchus minor</name>
    <dbReference type="NCBI Taxonomy" id="1323400"/>
    <lineage>
        <taxon>Eukaryota</taxon>
        <taxon>Metazoa</taxon>
        <taxon>Ecdysozoa</taxon>
        <taxon>Arthropoda</taxon>
        <taxon>Hexapoda</taxon>
        <taxon>Insecta</taxon>
        <taxon>Pterygota</taxon>
        <taxon>Neoptera</taxon>
        <taxon>Endopterygota</taxon>
        <taxon>Coleoptera</taxon>
        <taxon>Polyphaga</taxon>
        <taxon>Cucujiformia</taxon>
        <taxon>Chrysomeloidea</taxon>
        <taxon>Cerambycidae</taxon>
        <taxon>Lamiinae</taxon>
        <taxon>Monochamini</taxon>
        <taxon>Molorchus</taxon>
    </lineage>
</organism>
<gene>
    <name evidence="2" type="ORF">NQ317_017068</name>
</gene>
<evidence type="ECO:0000256" key="1">
    <source>
        <dbReference type="SAM" id="Phobius"/>
    </source>
</evidence>
<comment type="caution">
    <text evidence="2">The sequence shown here is derived from an EMBL/GenBank/DDBJ whole genome shotgun (WGS) entry which is preliminary data.</text>
</comment>
<dbReference type="Proteomes" id="UP001162164">
    <property type="component" value="Unassembled WGS sequence"/>
</dbReference>
<protein>
    <submittedName>
        <fullName evidence="2">Uncharacterized protein</fullName>
    </submittedName>
</protein>
<evidence type="ECO:0000313" key="3">
    <source>
        <dbReference type="Proteomes" id="UP001162164"/>
    </source>
</evidence>
<dbReference type="EMBL" id="JAPWTJ010000014">
    <property type="protein sequence ID" value="KAJ8985436.1"/>
    <property type="molecule type" value="Genomic_DNA"/>
</dbReference>
<keyword evidence="1" id="KW-0472">Membrane</keyword>
<accession>A0ABQ9K5Y0</accession>
<proteinExistence type="predicted"/>
<name>A0ABQ9K5Y0_9CUCU</name>
<evidence type="ECO:0000313" key="2">
    <source>
        <dbReference type="EMBL" id="KAJ8985436.1"/>
    </source>
</evidence>
<sequence>MRISRIPKYNFNPMVNKTHVVWIYFVVLIQRLYLPRKKAIMNFRNNHVQAEKNSKLVEPVISIFHCQRDEALSA</sequence>